<gene>
    <name evidence="1" type="ORF">D7294_15005</name>
</gene>
<reference evidence="1 2" key="1">
    <citation type="journal article" date="2014" name="Int. J. Syst. Evol. Microbiol.">
        <title>Streptomyces hoynatensis sp. nov., isolated from deep marine sediment.</title>
        <authorList>
            <person name="Veyisoglu A."/>
            <person name="Sahin N."/>
        </authorList>
    </citation>
    <scope>NUCLEOTIDE SEQUENCE [LARGE SCALE GENOMIC DNA]</scope>
    <source>
        <strain evidence="1 2">KCTC 29097</strain>
    </source>
</reference>
<name>A0A3A9Z0H8_9ACTN</name>
<dbReference type="RefSeq" id="WP_120679735.1">
    <property type="nucleotide sequence ID" value="NZ_RBAL01000007.1"/>
</dbReference>
<protein>
    <submittedName>
        <fullName evidence="1">Uncharacterized protein</fullName>
    </submittedName>
</protein>
<keyword evidence="2" id="KW-1185">Reference proteome</keyword>
<sequence>MNQALRRVGRTLAVALPVVLVLSGTLAVTRVPWVGSQEDRVLTASTANRAQAPEDVLLDRLLTTLRRQDPSAALTGLQEAVDREPSLAPHCAEIARALGEAAVEKYGSARRAQRHARPVCDTSYAAGVAAGSGN</sequence>
<evidence type="ECO:0000313" key="2">
    <source>
        <dbReference type="Proteomes" id="UP000272474"/>
    </source>
</evidence>
<proteinExistence type="predicted"/>
<dbReference type="Proteomes" id="UP000272474">
    <property type="component" value="Unassembled WGS sequence"/>
</dbReference>
<dbReference type="AlphaFoldDB" id="A0A3A9Z0H8"/>
<dbReference type="EMBL" id="RBAL01000007">
    <property type="protein sequence ID" value="RKN41768.1"/>
    <property type="molecule type" value="Genomic_DNA"/>
</dbReference>
<dbReference type="OrthoDB" id="3854909at2"/>
<accession>A0A3A9Z0H8</accession>
<organism evidence="1 2">
    <name type="scientific">Streptomyces hoynatensis</name>
    <dbReference type="NCBI Taxonomy" id="1141874"/>
    <lineage>
        <taxon>Bacteria</taxon>
        <taxon>Bacillati</taxon>
        <taxon>Actinomycetota</taxon>
        <taxon>Actinomycetes</taxon>
        <taxon>Kitasatosporales</taxon>
        <taxon>Streptomycetaceae</taxon>
        <taxon>Streptomyces</taxon>
    </lineage>
</organism>
<comment type="caution">
    <text evidence="1">The sequence shown here is derived from an EMBL/GenBank/DDBJ whole genome shotgun (WGS) entry which is preliminary data.</text>
</comment>
<evidence type="ECO:0000313" key="1">
    <source>
        <dbReference type="EMBL" id="RKN41768.1"/>
    </source>
</evidence>